<dbReference type="InParanoid" id="D3AWX2"/>
<protein>
    <submittedName>
        <fullName evidence="2">Uncharacterized protein</fullName>
    </submittedName>
</protein>
<evidence type="ECO:0000313" key="2">
    <source>
        <dbReference type="EMBL" id="EFA86795.1"/>
    </source>
</evidence>
<name>D3AWX2_HETP5</name>
<organism evidence="2 3">
    <name type="scientific">Heterostelium pallidum (strain ATCC 26659 / Pp 5 / PN500)</name>
    <name type="common">Cellular slime mold</name>
    <name type="synonym">Polysphondylium pallidum</name>
    <dbReference type="NCBI Taxonomy" id="670386"/>
    <lineage>
        <taxon>Eukaryota</taxon>
        <taxon>Amoebozoa</taxon>
        <taxon>Evosea</taxon>
        <taxon>Eumycetozoa</taxon>
        <taxon>Dictyostelia</taxon>
        <taxon>Acytosteliales</taxon>
        <taxon>Acytosteliaceae</taxon>
        <taxon>Heterostelium</taxon>
    </lineage>
</organism>
<evidence type="ECO:0000256" key="1">
    <source>
        <dbReference type="SAM" id="MobiDB-lite"/>
    </source>
</evidence>
<dbReference type="EMBL" id="ADBJ01000002">
    <property type="protein sequence ID" value="EFA86795.1"/>
    <property type="molecule type" value="Genomic_DNA"/>
</dbReference>
<feature type="region of interest" description="Disordered" evidence="1">
    <location>
        <begin position="1246"/>
        <end position="1267"/>
    </location>
</feature>
<dbReference type="Proteomes" id="UP000001396">
    <property type="component" value="Unassembled WGS sequence"/>
</dbReference>
<accession>D3AWX2</accession>
<evidence type="ECO:0000313" key="3">
    <source>
        <dbReference type="Proteomes" id="UP000001396"/>
    </source>
</evidence>
<comment type="caution">
    <text evidence="2">The sequence shown here is derived from an EMBL/GenBank/DDBJ whole genome shotgun (WGS) entry which is preliminary data.</text>
</comment>
<keyword evidence="3" id="KW-1185">Reference proteome</keyword>
<feature type="compositionally biased region" description="Basic and acidic residues" evidence="1">
    <location>
        <begin position="1499"/>
        <end position="1512"/>
    </location>
</feature>
<feature type="region of interest" description="Disordered" evidence="1">
    <location>
        <begin position="1411"/>
        <end position="1459"/>
    </location>
</feature>
<reference evidence="2 3" key="1">
    <citation type="journal article" date="2011" name="Genome Res.">
        <title>Phylogeny-wide analysis of social amoeba genomes highlights ancient origins for complex intercellular communication.</title>
        <authorList>
            <person name="Heidel A.J."/>
            <person name="Lawal H.M."/>
            <person name="Felder M."/>
            <person name="Schilde C."/>
            <person name="Helps N.R."/>
            <person name="Tunggal B."/>
            <person name="Rivero F."/>
            <person name="John U."/>
            <person name="Schleicher M."/>
            <person name="Eichinger L."/>
            <person name="Platzer M."/>
            <person name="Noegel A.A."/>
            <person name="Schaap P."/>
            <person name="Gloeckner G."/>
        </authorList>
    </citation>
    <scope>NUCLEOTIDE SEQUENCE [LARGE SCALE GENOMIC DNA]</scope>
    <source>
        <strain evidence="3">ATCC 26659 / Pp 5 / PN500</strain>
    </source>
</reference>
<feature type="region of interest" description="Disordered" evidence="1">
    <location>
        <begin position="1499"/>
        <end position="1527"/>
    </location>
</feature>
<dbReference type="GeneID" id="31356133"/>
<feature type="region of interest" description="Disordered" evidence="1">
    <location>
        <begin position="1279"/>
        <end position="1299"/>
    </location>
</feature>
<dbReference type="RefSeq" id="XP_020438899.1">
    <property type="nucleotide sequence ID" value="XM_020571625.1"/>
</dbReference>
<feature type="compositionally biased region" description="Acidic residues" evidence="1">
    <location>
        <begin position="1513"/>
        <end position="1522"/>
    </location>
</feature>
<feature type="compositionally biased region" description="Acidic residues" evidence="1">
    <location>
        <begin position="1279"/>
        <end position="1294"/>
    </location>
</feature>
<sequence>MGISLQNHFNQWLKYIECQTHHVSQLKGILFDFIQCVNRFGSFLGRPKKFKQNNIFIRDVESIFALFLNIFLLKNHHLIGREPIDKFKSFIDGSLRDRKDIKVIFNEYSPTKFLVLNHNIVVYCIYRLLQRKEYVTEKIIQDKLYREKNRSDYFNIQRDFNLKKSKQLIKKDIEEFMKRNNINNELNNNNNLFKSTTDHMTSQFTTAIMNHFNSHIMLMLNHIMKQLNIFLKEIFNIKNNNHNNSDILRFLSEYHLIGFLSKKQYEELVKTYNRCKTDPAFQHKINQLDWTFESIQYFREYDFQQVSKFQTTSKHRELGLDHLFNRCLKVVMKNKDILDCDLTKSFYLYKFLLEIDKDFKNISNDILNDCSRILERLQRFDIYKDFPTTSHGFYGSDYFTKISKFLHEVDRPFGYFLAMDPQLEEYSYWNIRASENCNSHQPTDEIMLDAPAQSIFDNDTPLITQLKQGFEKRHQFFKSSKAETDFSILYQQLEKLDMPENQYKTQFIEEAIEEFIKHLDNFYDRSTTRNQYMERTELFIQQLNQLINLPVLKHLFINPIDGQPINSNTTPDVLIVTLSPYEVDHEPQTTKPRASKGSATVFLSKEQLMKQDFISFLKEELERGNLDIDQLLARGVLGPSIIPPIQPSEDYLCHGGEAYCVNLLPMLSPLIEPNCPAEERLKSETALNLSALARYMNGHCSFSWTELWPMMVKSIYDIGYVFDPLLERHLLWLLQYQSPPTIILSGKRDLIILSNLIKNHKLPVHVVEQQLWNFKLLVSIGGKVKRIFATNHASSLSPSLTKFFHEAVDGLYPDSMYLSDSDLEIVPYQVVISDKVSDIVAVSDQLPVSGQLIASVSDQISGSNQLSELSNQLSVSDSMIIPDQLSVVSDNESDDTLLSYSDLESSDDSSDSDLVPVQYREYPVYRVRVPDQVANDQAPTVDKPETEKEFLGRKRNLFLQKEKPWIPRKPRSPNVPKIPRHYWKSFEKKLLDYSASYHYSLLPIFKGYELKLLLYKPKDVDQWLNLQKLNKLCGKKLSEVNHYMTDAVTFNYSFKSESTDNTKSSSKLTVNCPVKLKCPVAVDPSPFKNLYLNKQLEYNFDGEKHCKDLKDSVMVLKSKSHRYHTGSSFTNYKRKRNLGPKLLEFENNVPSLKSSKENDILSIQTYEIYIDFRYSHENYSTFAEYKLVRGGPEFTEQHLRSLQRRKIAMNWRNRRIFNHAIMAVDRKIGEEKAKKTGDINDIININNNKNNNISTSKGSSSSIGSSSINSNNRFSILEYEDNNNNDDDDDDDDNDDKKKMKLRGKSYYKYKQQEINYYNFQLALYKLYKLYPNEFLPYPPPQSLPNRKRTHTNKINDQLFPIVEYGRSSGNTDIHELLVDIEEWFRDKFQKANGWEKILGPFLTTKSSKLFSTPSTTTTSTTTTSSATTIPTTITPPTTTSSTTTPTTPTDKSKCANRRHDSVYKDQPLGTVPVFFKSGKVTKTCKLCLDFIDKERKEKKKKEEEEERRKIDEDEEEEEEEEEKQKDRKKGRKWKCKNCGIYNNYYVDEAFQDRDRVWLAHCNNCNEIKSVFYDKEVAERYALRQIFIYGNGPGHLGYVKGMKGVTSAPYISKETESLQKYIFSVAGVKVDLLIVDEYNTSKMFAPKLIENEQIYLMNKSHYEKSKVQNYIKHTSWSPNSQQTESKLRYTRLMYILEDGEAVYINRDVNGAGNILLVGMRQIQDSNNESRFTLLMKKKSESTTGKESVDNYLFADK</sequence>
<proteinExistence type="predicted"/>
<feature type="compositionally biased region" description="Low complexity" evidence="1">
    <location>
        <begin position="1411"/>
        <end position="1450"/>
    </location>
</feature>
<gene>
    <name evidence="2" type="ORF">PPL_00600</name>
</gene>